<accession>A0A918NJD0</accession>
<keyword evidence="6 7" id="KW-0472">Membrane</keyword>
<keyword evidence="5 7" id="KW-1133">Transmembrane helix</keyword>
<feature type="transmembrane region" description="Helical" evidence="7">
    <location>
        <begin position="134"/>
        <end position="155"/>
    </location>
</feature>
<feature type="transmembrane region" description="Helical" evidence="7">
    <location>
        <begin position="52"/>
        <end position="69"/>
    </location>
</feature>
<sequence>MNWLFKLTDRTTAGLALLGTLGVAAMMVHVTLDVIARTLWSVSIPATLEIVTRYYMITLALLPLGWVEWKRQMITVELFTGLFGQQGVKIIDALVAILSAVVYIAFTQATWIKAVEQYELGAYVMSLNFPMPVWPTYFVLPLAFALATLVSVVRIPQLFITPPKTDS</sequence>
<comment type="caution">
    <text evidence="9">The sequence shown here is derived from an EMBL/GenBank/DDBJ whole genome shotgun (WGS) entry which is preliminary data.</text>
</comment>
<feature type="domain" description="Tripartite ATP-independent periplasmic transporters DctQ component" evidence="8">
    <location>
        <begin position="26"/>
        <end position="158"/>
    </location>
</feature>
<comment type="similarity">
    <text evidence="7">Belongs to the TRAP transporter small permease family.</text>
</comment>
<feature type="transmembrane region" description="Helical" evidence="7">
    <location>
        <begin position="12"/>
        <end position="32"/>
    </location>
</feature>
<reference evidence="9" key="1">
    <citation type="journal article" date="2014" name="Int. J. Syst. Evol. Microbiol.">
        <title>Complete genome sequence of Corynebacterium casei LMG S-19264T (=DSM 44701T), isolated from a smear-ripened cheese.</title>
        <authorList>
            <consortium name="US DOE Joint Genome Institute (JGI-PGF)"/>
            <person name="Walter F."/>
            <person name="Albersmeier A."/>
            <person name="Kalinowski J."/>
            <person name="Ruckert C."/>
        </authorList>
    </citation>
    <scope>NUCLEOTIDE SEQUENCE</scope>
    <source>
        <strain evidence="9">KCTC 22169</strain>
    </source>
</reference>
<dbReference type="AlphaFoldDB" id="A0A918NJD0"/>
<dbReference type="EMBL" id="BMXR01000015">
    <property type="protein sequence ID" value="GGX72102.1"/>
    <property type="molecule type" value="Genomic_DNA"/>
</dbReference>
<evidence type="ECO:0000256" key="2">
    <source>
        <dbReference type="ARBA" id="ARBA00022448"/>
    </source>
</evidence>
<keyword evidence="10" id="KW-1185">Reference proteome</keyword>
<dbReference type="GO" id="GO:0005886">
    <property type="term" value="C:plasma membrane"/>
    <property type="evidence" value="ECO:0007669"/>
    <property type="project" value="UniProtKB-SubCell"/>
</dbReference>
<organism evidence="9 10">
    <name type="scientific">Saccharospirillum salsuginis</name>
    <dbReference type="NCBI Taxonomy" id="418750"/>
    <lineage>
        <taxon>Bacteria</taxon>
        <taxon>Pseudomonadati</taxon>
        <taxon>Pseudomonadota</taxon>
        <taxon>Gammaproteobacteria</taxon>
        <taxon>Oceanospirillales</taxon>
        <taxon>Saccharospirillaceae</taxon>
        <taxon>Saccharospirillum</taxon>
    </lineage>
</organism>
<comment type="subcellular location">
    <subcellularLocation>
        <location evidence="7">Cell inner membrane</location>
        <topology evidence="7">Multi-pass membrane protein</topology>
    </subcellularLocation>
    <subcellularLocation>
        <location evidence="1">Cell membrane</location>
        <topology evidence="1">Multi-pass membrane protein</topology>
    </subcellularLocation>
</comment>
<name>A0A918NJD0_9GAMM</name>
<dbReference type="RefSeq" id="WP_189612932.1">
    <property type="nucleotide sequence ID" value="NZ_BMXR01000015.1"/>
</dbReference>
<evidence type="ECO:0000256" key="1">
    <source>
        <dbReference type="ARBA" id="ARBA00004651"/>
    </source>
</evidence>
<evidence type="ECO:0000313" key="9">
    <source>
        <dbReference type="EMBL" id="GGX72102.1"/>
    </source>
</evidence>
<protein>
    <recommendedName>
        <fullName evidence="7">TRAP transporter small permease protein</fullName>
    </recommendedName>
</protein>
<dbReference type="Pfam" id="PF04290">
    <property type="entry name" value="DctQ"/>
    <property type="match status" value="1"/>
</dbReference>
<evidence type="ECO:0000259" key="8">
    <source>
        <dbReference type="Pfam" id="PF04290"/>
    </source>
</evidence>
<dbReference type="InterPro" id="IPR055348">
    <property type="entry name" value="DctQ"/>
</dbReference>
<dbReference type="GO" id="GO:0022857">
    <property type="term" value="F:transmembrane transporter activity"/>
    <property type="evidence" value="ECO:0007669"/>
    <property type="project" value="UniProtKB-UniRule"/>
</dbReference>
<keyword evidence="7" id="KW-0997">Cell inner membrane</keyword>
<keyword evidence="4 7" id="KW-0812">Transmembrane</keyword>
<gene>
    <name evidence="9" type="ORF">GCM10007392_44390</name>
</gene>
<reference evidence="9" key="2">
    <citation type="submission" date="2020-09" db="EMBL/GenBank/DDBJ databases">
        <authorList>
            <person name="Sun Q."/>
            <person name="Kim S."/>
        </authorList>
    </citation>
    <scope>NUCLEOTIDE SEQUENCE</scope>
    <source>
        <strain evidence="9">KCTC 22169</strain>
    </source>
</reference>
<evidence type="ECO:0000256" key="5">
    <source>
        <dbReference type="ARBA" id="ARBA00022989"/>
    </source>
</evidence>
<evidence type="ECO:0000256" key="6">
    <source>
        <dbReference type="ARBA" id="ARBA00023136"/>
    </source>
</evidence>
<evidence type="ECO:0000256" key="7">
    <source>
        <dbReference type="RuleBase" id="RU369079"/>
    </source>
</evidence>
<keyword evidence="2 7" id="KW-0813">Transport</keyword>
<comment type="function">
    <text evidence="7">Part of the tripartite ATP-independent periplasmic (TRAP) transport system.</text>
</comment>
<proteinExistence type="inferred from homology"/>
<evidence type="ECO:0000256" key="3">
    <source>
        <dbReference type="ARBA" id="ARBA00022475"/>
    </source>
</evidence>
<feature type="transmembrane region" description="Helical" evidence="7">
    <location>
        <begin position="90"/>
        <end position="114"/>
    </location>
</feature>
<comment type="subunit">
    <text evidence="7">The complex comprises the extracytoplasmic solute receptor protein and the two transmembrane proteins.</text>
</comment>
<keyword evidence="3" id="KW-1003">Cell membrane</keyword>
<dbReference type="Proteomes" id="UP000626148">
    <property type="component" value="Unassembled WGS sequence"/>
</dbReference>
<evidence type="ECO:0000313" key="10">
    <source>
        <dbReference type="Proteomes" id="UP000626148"/>
    </source>
</evidence>
<evidence type="ECO:0000256" key="4">
    <source>
        <dbReference type="ARBA" id="ARBA00022692"/>
    </source>
</evidence>